<dbReference type="Pfam" id="PF00149">
    <property type="entry name" value="Metallophos"/>
    <property type="match status" value="1"/>
</dbReference>
<dbReference type="GO" id="GO:0016791">
    <property type="term" value="F:phosphatase activity"/>
    <property type="evidence" value="ECO:0007669"/>
    <property type="project" value="TreeGrafter"/>
</dbReference>
<dbReference type="InterPro" id="IPR004843">
    <property type="entry name" value="Calcineurin-like_PHP"/>
</dbReference>
<dbReference type="Gene3D" id="3.60.21.10">
    <property type="match status" value="1"/>
</dbReference>
<dbReference type="Proteomes" id="UP000008148">
    <property type="component" value="Chromosome"/>
</dbReference>
<keyword evidence="3" id="KW-1185">Reference proteome</keyword>
<name>A8AFL3_CITK8</name>
<evidence type="ECO:0000313" key="2">
    <source>
        <dbReference type="EMBL" id="ABV12276.1"/>
    </source>
</evidence>
<dbReference type="InterPro" id="IPR029052">
    <property type="entry name" value="Metallo-depent_PP-like"/>
</dbReference>
<accession>A8AFL3</accession>
<dbReference type="SUPFAM" id="SSF56300">
    <property type="entry name" value="Metallo-dependent phosphatases"/>
    <property type="match status" value="1"/>
</dbReference>
<feature type="domain" description="Serine/threonine specific protein phosphatases" evidence="1">
    <location>
        <begin position="90"/>
        <end position="95"/>
    </location>
</feature>
<dbReference type="InterPro" id="IPR050126">
    <property type="entry name" value="Ap4A_hydrolase"/>
</dbReference>
<gene>
    <name evidence="2" type="ordered locus">CKO_01135</name>
</gene>
<evidence type="ECO:0000313" key="3">
    <source>
        <dbReference type="Proteomes" id="UP000008148"/>
    </source>
</evidence>
<dbReference type="GO" id="GO:0005737">
    <property type="term" value="C:cytoplasm"/>
    <property type="evidence" value="ECO:0007669"/>
    <property type="project" value="TreeGrafter"/>
</dbReference>
<dbReference type="EMBL" id="CP000822">
    <property type="protein sequence ID" value="ABV12276.1"/>
    <property type="molecule type" value="Genomic_DNA"/>
</dbReference>
<dbReference type="GO" id="GO:0110154">
    <property type="term" value="P:RNA decapping"/>
    <property type="evidence" value="ECO:0007669"/>
    <property type="project" value="TreeGrafter"/>
</dbReference>
<dbReference type="AlphaFoldDB" id="A8AFL3"/>
<dbReference type="KEGG" id="cko:CKO_01135"/>
<organism evidence="2 3">
    <name type="scientific">Citrobacter koseri (strain ATCC BAA-895 / CDC 4225-83 / SGSC4696)</name>
    <dbReference type="NCBI Taxonomy" id="290338"/>
    <lineage>
        <taxon>Bacteria</taxon>
        <taxon>Pseudomonadati</taxon>
        <taxon>Pseudomonadota</taxon>
        <taxon>Gammaproteobacteria</taxon>
        <taxon>Enterobacterales</taxon>
        <taxon>Enterobacteriaceae</taxon>
        <taxon>Citrobacter</taxon>
    </lineage>
</organism>
<reference evidence="2 3" key="1">
    <citation type="submission" date="2007-08" db="EMBL/GenBank/DDBJ databases">
        <authorList>
            <consortium name="The Citrobacter koseri Genome Sequencing Project"/>
            <person name="McClelland M."/>
            <person name="Sanderson E.K."/>
            <person name="Porwollik S."/>
            <person name="Spieth J."/>
            <person name="Clifton W.S."/>
            <person name="Latreille P."/>
            <person name="Courtney L."/>
            <person name="Wang C."/>
            <person name="Pepin K."/>
            <person name="Bhonagiri V."/>
            <person name="Nash W."/>
            <person name="Johnson M."/>
            <person name="Thiruvilangam P."/>
            <person name="Wilson R."/>
        </authorList>
    </citation>
    <scope>NUCLEOTIDE SEQUENCE [LARGE SCALE GENOMIC DNA]</scope>
    <source>
        <strain evidence="3">ATCC BAA-895 / CDC 4225-83 / SGSC4696</strain>
    </source>
</reference>
<dbReference type="PROSITE" id="PS00125">
    <property type="entry name" value="SER_THR_PHOSPHATASE"/>
    <property type="match status" value="1"/>
</dbReference>
<sequence>MVKYVRFIFTDGEPMKQPENVYQKIEGSQWRHVWIVGDLHGCFSQLMEKLRQCRFDPWQDLLVSVGDVIDRGPDSLRCLELLHKRWVVAVRGNHEQMALDALAASQLSLWFMNGGDWYAALSANQQRLARKALDDCQHLPWILELHCQNGMHVVAHADYPHQVYAWQKEVDLHQVLWRRSRLSERHAGQVNGIAGADHFWFGHTPLRHRVDIDNLHYIDTGAVFGGELTLVQLQ</sequence>
<protein>
    <recommendedName>
        <fullName evidence="1">Serine/threonine specific protein phosphatases domain-containing protein</fullName>
    </recommendedName>
</protein>
<dbReference type="HOGENOM" id="CLU_023125_1_1_6"/>
<dbReference type="PANTHER" id="PTHR42850">
    <property type="entry name" value="METALLOPHOSPHOESTERASE"/>
    <property type="match status" value="1"/>
</dbReference>
<proteinExistence type="predicted"/>
<dbReference type="PANTHER" id="PTHR42850:SF10">
    <property type="entry name" value="SERINE_THREONINE-PROTEIN PHOSPHATASE 1"/>
    <property type="match status" value="1"/>
</dbReference>
<dbReference type="GO" id="GO:0008803">
    <property type="term" value="F:bis(5'-nucleosyl)-tetraphosphatase (symmetrical) activity"/>
    <property type="evidence" value="ECO:0007669"/>
    <property type="project" value="TreeGrafter"/>
</dbReference>
<dbReference type="InterPro" id="IPR006186">
    <property type="entry name" value="Ser/Thr-sp_prot-phosphatase"/>
</dbReference>
<dbReference type="NCBIfam" id="NF008516">
    <property type="entry name" value="PRK11439.1"/>
    <property type="match status" value="1"/>
</dbReference>
<dbReference type="STRING" id="290338.CKO_01135"/>
<evidence type="ECO:0000259" key="1">
    <source>
        <dbReference type="PROSITE" id="PS00125"/>
    </source>
</evidence>